<dbReference type="EMBL" id="VCGU01000011">
    <property type="protein sequence ID" value="TRY66950.1"/>
    <property type="molecule type" value="Genomic_DNA"/>
</dbReference>
<dbReference type="GO" id="GO:0005783">
    <property type="term" value="C:endoplasmic reticulum"/>
    <property type="evidence" value="ECO:0007669"/>
    <property type="project" value="InterPro"/>
</dbReference>
<dbReference type="GO" id="GO:0008201">
    <property type="term" value="F:heparin binding"/>
    <property type="evidence" value="ECO:0007669"/>
    <property type="project" value="InterPro"/>
</dbReference>
<keyword evidence="1" id="KW-0732">Signal</keyword>
<dbReference type="GO" id="GO:0050750">
    <property type="term" value="F:low-density lipoprotein particle receptor binding"/>
    <property type="evidence" value="ECO:0007669"/>
    <property type="project" value="InterPro"/>
</dbReference>
<feature type="signal peptide" evidence="1">
    <location>
        <begin position="1"/>
        <end position="20"/>
    </location>
</feature>
<dbReference type="InterPro" id="IPR036744">
    <property type="entry name" value="RAP_sf"/>
</dbReference>
<evidence type="ECO:0000259" key="3">
    <source>
        <dbReference type="Pfam" id="PF06401"/>
    </source>
</evidence>
<dbReference type="SUPFAM" id="SSF47045">
    <property type="entry name" value="RAP domain-like"/>
    <property type="match status" value="3"/>
</dbReference>
<dbReference type="Pfam" id="PF06400">
    <property type="entry name" value="Alpha-2-MRAP_N"/>
    <property type="match status" value="1"/>
</dbReference>
<evidence type="ECO:0008006" key="6">
    <source>
        <dbReference type="Google" id="ProtNLM"/>
    </source>
</evidence>
<dbReference type="PANTHER" id="PTHR16560">
    <property type="entry name" value="ALPHA-2-MACROGLOBULIN RECEPTOR-ASSOCIATED PROTEIN"/>
    <property type="match status" value="1"/>
</dbReference>
<gene>
    <name evidence="4" type="ORF">TCAL_03746</name>
</gene>
<dbReference type="PANTHER" id="PTHR16560:SF2">
    <property type="entry name" value="ALPHA-2-MACROGLOBULIN RECEPTOR-ASSOCIATED PROTEIN"/>
    <property type="match status" value="1"/>
</dbReference>
<dbReference type="Proteomes" id="UP000318571">
    <property type="component" value="Chromosome 4"/>
</dbReference>
<dbReference type="STRING" id="6832.A0A553NNJ6"/>
<protein>
    <recommendedName>
        <fullName evidence="6">Alpha-2-macroglobulin RAP C-terminal domain-containing protein</fullName>
    </recommendedName>
</protein>
<feature type="domain" description="Alpha-2-macroglobulin receptor-associated protein" evidence="2">
    <location>
        <begin position="34"/>
        <end position="97"/>
    </location>
</feature>
<dbReference type="Gene3D" id="1.20.81.10">
    <property type="entry name" value="RAP domain"/>
    <property type="match status" value="3"/>
</dbReference>
<accession>A0A553NNJ6</accession>
<feature type="chain" id="PRO_5022078632" description="Alpha-2-macroglobulin RAP C-terminal domain-containing protein" evidence="1">
    <location>
        <begin position="21"/>
        <end position="311"/>
    </location>
</feature>
<proteinExistence type="predicted"/>
<name>A0A553NNJ6_TIGCA</name>
<evidence type="ECO:0000259" key="2">
    <source>
        <dbReference type="Pfam" id="PF06400"/>
    </source>
</evidence>
<dbReference type="OMA" id="QEFEHHQ"/>
<reference evidence="4 5" key="1">
    <citation type="journal article" date="2018" name="Nat. Ecol. Evol.">
        <title>Genomic signatures of mitonuclear coevolution across populations of Tigriopus californicus.</title>
        <authorList>
            <person name="Barreto F.S."/>
            <person name="Watson E.T."/>
            <person name="Lima T.G."/>
            <person name="Willett C.S."/>
            <person name="Edmands S."/>
            <person name="Li W."/>
            <person name="Burton R.S."/>
        </authorList>
    </citation>
    <scope>NUCLEOTIDE SEQUENCE [LARGE SCALE GENOMIC DNA]</scope>
    <source>
        <strain evidence="4 5">San Diego</strain>
    </source>
</reference>
<sequence length="311" mass="36967">MKSSPWLILVLLSVTSTIHGQDQDDGTDLFGEKISNYRILNDPFRRQKLNLLWTKARKQLTEGKLEKLYSELKIQDKEEMTLKRLKTENSDKDGMDDGVAANKGMGYFKDKKLNRLWEKAEKAGLSQDELLTLKQEFKHHQDKVEQYHDLLEMREELGSDFNRRKNHIQLNDEDEEKNHQRHDNEVVNNARSIKEDYHRLHRLATNTHPKEFEEDKVQALWSLAMEADFSKDELESIRNELHHFEVRIQKLDFLERELKMVDERHGGHLQEDREKTEGRKIMDKKLKKHLDTVDQLQKDLELKIVARHAEL</sequence>
<evidence type="ECO:0000313" key="5">
    <source>
        <dbReference type="Proteomes" id="UP000318571"/>
    </source>
</evidence>
<dbReference type="GO" id="GO:0048019">
    <property type="term" value="F:receptor antagonist activity"/>
    <property type="evidence" value="ECO:0007669"/>
    <property type="project" value="InterPro"/>
</dbReference>
<dbReference type="AlphaFoldDB" id="A0A553NNJ6"/>
<evidence type="ECO:0000256" key="1">
    <source>
        <dbReference type="SAM" id="SignalP"/>
    </source>
</evidence>
<dbReference type="InterPro" id="IPR038003">
    <property type="entry name" value="A2-macroglobuin_RAP"/>
</dbReference>
<dbReference type="Pfam" id="PF06401">
    <property type="entry name" value="Alpha-2-MRAP_C"/>
    <property type="match status" value="1"/>
</dbReference>
<feature type="domain" description="Alpha-2-macroglobulin RAP C-terminal" evidence="3">
    <location>
        <begin position="108"/>
        <end position="311"/>
    </location>
</feature>
<keyword evidence="5" id="KW-1185">Reference proteome</keyword>
<dbReference type="InterPro" id="IPR010483">
    <property type="entry name" value="Alpha_2_MRAP_C"/>
</dbReference>
<organism evidence="4 5">
    <name type="scientific">Tigriopus californicus</name>
    <name type="common">Marine copepod</name>
    <dbReference type="NCBI Taxonomy" id="6832"/>
    <lineage>
        <taxon>Eukaryota</taxon>
        <taxon>Metazoa</taxon>
        <taxon>Ecdysozoa</taxon>
        <taxon>Arthropoda</taxon>
        <taxon>Crustacea</taxon>
        <taxon>Multicrustacea</taxon>
        <taxon>Hexanauplia</taxon>
        <taxon>Copepoda</taxon>
        <taxon>Harpacticoida</taxon>
        <taxon>Harpacticidae</taxon>
        <taxon>Tigriopus</taxon>
    </lineage>
</organism>
<dbReference type="InterPro" id="IPR009066">
    <property type="entry name" value="MG_RAP_rcpt_1"/>
</dbReference>
<dbReference type="GO" id="GO:0048259">
    <property type="term" value="P:regulation of receptor-mediated endocytosis"/>
    <property type="evidence" value="ECO:0007669"/>
    <property type="project" value="TreeGrafter"/>
</dbReference>
<comment type="caution">
    <text evidence="4">The sequence shown here is derived from an EMBL/GenBank/DDBJ whole genome shotgun (WGS) entry which is preliminary data.</text>
</comment>
<evidence type="ECO:0000313" key="4">
    <source>
        <dbReference type="EMBL" id="TRY66950.1"/>
    </source>
</evidence>